<dbReference type="GO" id="GO:0016491">
    <property type="term" value="F:oxidoreductase activity"/>
    <property type="evidence" value="ECO:0007669"/>
    <property type="project" value="InterPro"/>
</dbReference>
<comment type="cofactor">
    <cofactor evidence="10">
        <name>[2Fe-2S] cluster</name>
        <dbReference type="ChEBI" id="CHEBI:190135"/>
    </cofactor>
</comment>
<keyword evidence="14" id="KW-1185">Reference proteome</keyword>
<comment type="similarity">
    <text evidence="2">Belongs to the complex I 75 kDa subunit family.</text>
</comment>
<protein>
    <recommendedName>
        <fullName evidence="3">NADH-ubiquinone oxidoreductase 75 kDa subunit, mitochondrial</fullName>
    </recommendedName>
</protein>
<dbReference type="Pfam" id="PF22151">
    <property type="entry name" value="Fer4_NDSU1"/>
    <property type="match status" value="1"/>
</dbReference>
<evidence type="ECO:0000256" key="1">
    <source>
        <dbReference type="ARBA" id="ARBA00001966"/>
    </source>
</evidence>
<reference evidence="13" key="1">
    <citation type="submission" date="2018-11" db="EMBL/GenBank/DDBJ databases">
        <authorList>
            <consortium name="Pathogen Informatics"/>
        </authorList>
    </citation>
    <scope>NUCLEOTIDE SEQUENCE</scope>
</reference>
<comment type="cofactor">
    <cofactor evidence="1">
        <name>[4Fe-4S] cluster</name>
        <dbReference type="ChEBI" id="CHEBI:49883"/>
    </cofactor>
</comment>
<keyword evidence="7" id="KW-0408">Iron</keyword>
<dbReference type="InterPro" id="IPR050123">
    <property type="entry name" value="Prok_molybdopt-oxidoreductase"/>
</dbReference>
<dbReference type="InterPro" id="IPR006963">
    <property type="entry name" value="Mopterin_OxRdtase_4Fe-4S_dom"/>
</dbReference>
<evidence type="ECO:0000256" key="4">
    <source>
        <dbReference type="ARBA" id="ARBA00022485"/>
    </source>
</evidence>
<dbReference type="GO" id="GO:0046872">
    <property type="term" value="F:metal ion binding"/>
    <property type="evidence" value="ECO:0007669"/>
    <property type="project" value="UniProtKB-KW"/>
</dbReference>
<gene>
    <name evidence="13" type="ORF">PXEA_LOCUS1196</name>
</gene>
<comment type="caution">
    <text evidence="13">The sequence shown here is derived from an EMBL/GenBank/DDBJ whole genome shotgun (WGS) entry which is preliminary data.</text>
</comment>
<dbReference type="EMBL" id="CAAALY010002405">
    <property type="protein sequence ID" value="VEL07756.1"/>
    <property type="molecule type" value="Genomic_DNA"/>
</dbReference>
<dbReference type="AlphaFoldDB" id="A0A3S5CH18"/>
<evidence type="ECO:0000256" key="7">
    <source>
        <dbReference type="ARBA" id="ARBA00023004"/>
    </source>
</evidence>
<dbReference type="PANTHER" id="PTHR43105">
    <property type="entry name" value="RESPIRATORY NITRATE REDUCTASE"/>
    <property type="match status" value="1"/>
</dbReference>
<evidence type="ECO:0000259" key="11">
    <source>
        <dbReference type="Pfam" id="PF00384"/>
    </source>
</evidence>
<dbReference type="InterPro" id="IPR006656">
    <property type="entry name" value="Mopterin_OxRdtase"/>
</dbReference>
<evidence type="ECO:0000256" key="10">
    <source>
        <dbReference type="ARBA" id="ARBA00034078"/>
    </source>
</evidence>
<keyword evidence="4" id="KW-0004">4Fe-4S</keyword>
<name>A0A3S5CH18_9PLAT</name>
<sequence>MVMQYSAFSCKLYHGLEINEEWLADKSRFSCDGLRRQRLLVPMLMRSTRGTHTWQLVKSTWEEALASIGSRLVEVGRSGARNAVAGLAGPFADAEALTALRDLVHLFDSELICTEEKFPANSTDLRANYLFSGLIAGIDSADLVLLIGTNPRFEAPLLNARLRKAWVHNDLEIAMVGDPVDLTYEYDHLGSFPDILEQIASGSHPFSHVSNF</sequence>
<evidence type="ECO:0000256" key="2">
    <source>
        <dbReference type="ARBA" id="ARBA00005404"/>
    </source>
</evidence>
<dbReference type="Proteomes" id="UP000784294">
    <property type="component" value="Unassembled WGS sequence"/>
</dbReference>
<keyword evidence="8" id="KW-0411">Iron-sulfur</keyword>
<keyword evidence="6" id="KW-1278">Translocase</keyword>
<dbReference type="PANTHER" id="PTHR43105:SF13">
    <property type="entry name" value="NADH-UBIQUINONE OXIDOREDUCTASE 75 KDA SUBUNIT, MITOCHONDRIAL"/>
    <property type="match status" value="1"/>
</dbReference>
<proteinExistence type="inferred from homology"/>
<evidence type="ECO:0000259" key="12">
    <source>
        <dbReference type="Pfam" id="PF22151"/>
    </source>
</evidence>
<evidence type="ECO:0000256" key="9">
    <source>
        <dbReference type="ARBA" id="ARBA00023027"/>
    </source>
</evidence>
<evidence type="ECO:0000313" key="13">
    <source>
        <dbReference type="EMBL" id="VEL07756.1"/>
    </source>
</evidence>
<dbReference type="SUPFAM" id="SSF53706">
    <property type="entry name" value="Formate dehydrogenase/DMSO reductase, domains 1-3"/>
    <property type="match status" value="1"/>
</dbReference>
<evidence type="ECO:0000256" key="3">
    <source>
        <dbReference type="ARBA" id="ARBA00013888"/>
    </source>
</evidence>
<dbReference type="GO" id="GO:0016020">
    <property type="term" value="C:membrane"/>
    <property type="evidence" value="ECO:0007669"/>
    <property type="project" value="TreeGrafter"/>
</dbReference>
<keyword evidence="9" id="KW-0520">NAD</keyword>
<evidence type="ECO:0000256" key="5">
    <source>
        <dbReference type="ARBA" id="ARBA00022723"/>
    </source>
</evidence>
<feature type="domain" description="Molybdopterin oxidoreductase" evidence="11">
    <location>
        <begin position="55"/>
        <end position="207"/>
    </location>
</feature>
<accession>A0A3S5CH18</accession>
<dbReference type="GO" id="GO:0051539">
    <property type="term" value="F:4 iron, 4 sulfur cluster binding"/>
    <property type="evidence" value="ECO:0007669"/>
    <property type="project" value="UniProtKB-KW"/>
</dbReference>
<organism evidence="13 14">
    <name type="scientific">Protopolystoma xenopodis</name>
    <dbReference type="NCBI Taxonomy" id="117903"/>
    <lineage>
        <taxon>Eukaryota</taxon>
        <taxon>Metazoa</taxon>
        <taxon>Spiralia</taxon>
        <taxon>Lophotrochozoa</taxon>
        <taxon>Platyhelminthes</taxon>
        <taxon>Monogenea</taxon>
        <taxon>Polyopisthocotylea</taxon>
        <taxon>Polystomatidea</taxon>
        <taxon>Polystomatidae</taxon>
        <taxon>Protopolystoma</taxon>
    </lineage>
</organism>
<evidence type="ECO:0000313" key="14">
    <source>
        <dbReference type="Proteomes" id="UP000784294"/>
    </source>
</evidence>
<dbReference type="Pfam" id="PF00384">
    <property type="entry name" value="Molybdopterin"/>
    <property type="match status" value="1"/>
</dbReference>
<evidence type="ECO:0000256" key="8">
    <source>
        <dbReference type="ARBA" id="ARBA00023014"/>
    </source>
</evidence>
<keyword evidence="5" id="KW-0479">Metal-binding</keyword>
<feature type="domain" description="4Fe-4S Mo/W bis-MGD-type" evidence="12">
    <location>
        <begin position="17"/>
        <end position="32"/>
    </location>
</feature>
<dbReference type="OrthoDB" id="10249365at2759"/>
<evidence type="ECO:0000256" key="6">
    <source>
        <dbReference type="ARBA" id="ARBA00022967"/>
    </source>
</evidence>